<protein>
    <submittedName>
        <fullName evidence="2">Uncharacterized protein</fullName>
    </submittedName>
</protein>
<evidence type="ECO:0000256" key="1">
    <source>
        <dbReference type="SAM" id="MobiDB-lite"/>
    </source>
</evidence>
<reference evidence="2 3" key="1">
    <citation type="submission" date="2024-05" db="EMBL/GenBank/DDBJ databases">
        <title>Culex pipiens pipiens assembly and annotation.</title>
        <authorList>
            <person name="Alout H."/>
            <person name="Durand T."/>
        </authorList>
    </citation>
    <scope>NUCLEOTIDE SEQUENCE [LARGE SCALE GENOMIC DNA]</scope>
    <source>
        <strain evidence="2">HA-2024</strain>
        <tissue evidence="2">Whole body</tissue>
    </source>
</reference>
<feature type="non-terminal residue" evidence="2">
    <location>
        <position position="61"/>
    </location>
</feature>
<sequence length="61" mass="6799">MAPEHDDKNAVCCQRRLQPSLQQQPTSQPVPVASDGRTKSCANSYAIRNWLVIGEMLWNAS</sequence>
<comment type="caution">
    <text evidence="2">The sequence shown here is derived from an EMBL/GenBank/DDBJ whole genome shotgun (WGS) entry which is preliminary data.</text>
</comment>
<gene>
    <name evidence="2" type="ORF">pipiens_000675</name>
</gene>
<evidence type="ECO:0000313" key="3">
    <source>
        <dbReference type="Proteomes" id="UP001562425"/>
    </source>
</evidence>
<feature type="compositionally biased region" description="Low complexity" evidence="1">
    <location>
        <begin position="17"/>
        <end position="32"/>
    </location>
</feature>
<dbReference type="EMBL" id="JBEHCU010012245">
    <property type="protein sequence ID" value="KAL1375744.1"/>
    <property type="molecule type" value="Genomic_DNA"/>
</dbReference>
<organism evidence="2 3">
    <name type="scientific">Culex pipiens pipiens</name>
    <name type="common">Northern house mosquito</name>
    <dbReference type="NCBI Taxonomy" id="38569"/>
    <lineage>
        <taxon>Eukaryota</taxon>
        <taxon>Metazoa</taxon>
        <taxon>Ecdysozoa</taxon>
        <taxon>Arthropoda</taxon>
        <taxon>Hexapoda</taxon>
        <taxon>Insecta</taxon>
        <taxon>Pterygota</taxon>
        <taxon>Neoptera</taxon>
        <taxon>Endopterygota</taxon>
        <taxon>Diptera</taxon>
        <taxon>Nematocera</taxon>
        <taxon>Culicoidea</taxon>
        <taxon>Culicidae</taxon>
        <taxon>Culicinae</taxon>
        <taxon>Culicini</taxon>
        <taxon>Culex</taxon>
        <taxon>Culex</taxon>
    </lineage>
</organism>
<proteinExistence type="predicted"/>
<keyword evidence="3" id="KW-1185">Reference proteome</keyword>
<feature type="region of interest" description="Disordered" evidence="1">
    <location>
        <begin position="17"/>
        <end position="37"/>
    </location>
</feature>
<dbReference type="AlphaFoldDB" id="A0ABD1CID8"/>
<accession>A0ABD1CID8</accession>
<name>A0ABD1CID8_CULPP</name>
<dbReference type="Proteomes" id="UP001562425">
    <property type="component" value="Unassembled WGS sequence"/>
</dbReference>
<evidence type="ECO:0000313" key="2">
    <source>
        <dbReference type="EMBL" id="KAL1375744.1"/>
    </source>
</evidence>